<organism evidence="2 3">
    <name type="scientific">Meloidogyne floridensis</name>
    <dbReference type="NCBI Taxonomy" id="298350"/>
    <lineage>
        <taxon>Eukaryota</taxon>
        <taxon>Metazoa</taxon>
        <taxon>Ecdysozoa</taxon>
        <taxon>Nematoda</taxon>
        <taxon>Chromadorea</taxon>
        <taxon>Rhabditida</taxon>
        <taxon>Tylenchina</taxon>
        <taxon>Tylenchomorpha</taxon>
        <taxon>Tylenchoidea</taxon>
        <taxon>Meloidogynidae</taxon>
        <taxon>Meloidogyninae</taxon>
        <taxon>Meloidogyne</taxon>
    </lineage>
</organism>
<evidence type="ECO:0000313" key="3">
    <source>
        <dbReference type="WBParaSite" id="scf7180000422464.g9042"/>
    </source>
</evidence>
<protein>
    <submittedName>
        <fullName evidence="3">Ubiquitin-like protease family profile domain-containing protein</fullName>
    </submittedName>
</protein>
<reference evidence="3" key="1">
    <citation type="submission" date="2022-11" db="UniProtKB">
        <authorList>
            <consortium name="WormBaseParasite"/>
        </authorList>
    </citation>
    <scope>IDENTIFICATION</scope>
</reference>
<dbReference type="InterPro" id="IPR038765">
    <property type="entry name" value="Papain-like_cys_pep_sf"/>
</dbReference>
<feature type="compositionally biased region" description="Basic residues" evidence="1">
    <location>
        <begin position="139"/>
        <end position="154"/>
    </location>
</feature>
<sequence length="331" mass="37753">MPSKIQRKRAMRKEQHQRSVRSKSPLKDCGHPPNVQNAVKTNNDDVLYLNENPILSAHHNKISSSNFSTFSQNTSPLLTPNFSISPPLTPFSITSEKTAPREMRNMSESSFDTESLISIESSSVCSSRPSSPNNSFASKRGRPKKKLRTGRPKKQTSLQPQVPMVPTINFENLPLLNFSTQQTNDPGAICNRAFMALRDEDNDRAPLRIETLWNNLTEFFDGSEIYGFLCYLTRQNHRYTVVVDSNVIIPAPMNEDIQDIPEEIFVDRCYGYIPGQVPEIILFPLNFPNHWTLVVWDASDNRGFFIDSLFFPFQSRLHGDERIPIIKSFIT</sequence>
<accession>A0A915NXS2</accession>
<dbReference type="SUPFAM" id="SSF54001">
    <property type="entry name" value="Cysteine proteinases"/>
    <property type="match status" value="1"/>
</dbReference>
<feature type="region of interest" description="Disordered" evidence="1">
    <location>
        <begin position="87"/>
        <end position="161"/>
    </location>
</feature>
<dbReference type="WBParaSite" id="scf7180000422464.g9042">
    <property type="protein sequence ID" value="scf7180000422464.g9042"/>
    <property type="gene ID" value="scf7180000422464.g9042"/>
</dbReference>
<name>A0A915NXS2_9BILA</name>
<evidence type="ECO:0000313" key="2">
    <source>
        <dbReference type="Proteomes" id="UP000887560"/>
    </source>
</evidence>
<dbReference type="Proteomes" id="UP000887560">
    <property type="component" value="Unplaced"/>
</dbReference>
<keyword evidence="2" id="KW-1185">Reference proteome</keyword>
<feature type="region of interest" description="Disordered" evidence="1">
    <location>
        <begin position="1"/>
        <end position="36"/>
    </location>
</feature>
<dbReference type="AlphaFoldDB" id="A0A915NXS2"/>
<evidence type="ECO:0000256" key="1">
    <source>
        <dbReference type="SAM" id="MobiDB-lite"/>
    </source>
</evidence>
<feature type="compositionally biased region" description="Low complexity" evidence="1">
    <location>
        <begin position="115"/>
        <end position="138"/>
    </location>
</feature>
<feature type="compositionally biased region" description="Polar residues" evidence="1">
    <location>
        <begin position="87"/>
        <end position="97"/>
    </location>
</feature>
<feature type="compositionally biased region" description="Basic residues" evidence="1">
    <location>
        <begin position="1"/>
        <end position="11"/>
    </location>
</feature>
<proteinExistence type="predicted"/>